<dbReference type="Proteomes" id="UP001209878">
    <property type="component" value="Unassembled WGS sequence"/>
</dbReference>
<keyword evidence="4 11" id="KW-0949">S-adenosyl-L-methionine</keyword>
<evidence type="ECO:0000313" key="13">
    <source>
        <dbReference type="Proteomes" id="UP001209878"/>
    </source>
</evidence>
<dbReference type="EC" id="2.1.1.244" evidence="5"/>
<evidence type="ECO:0000256" key="4">
    <source>
        <dbReference type="ARBA" id="ARBA00022691"/>
    </source>
</evidence>
<evidence type="ECO:0000256" key="1">
    <source>
        <dbReference type="ARBA" id="ARBA00009059"/>
    </source>
</evidence>
<organism evidence="12 13">
    <name type="scientific">Ridgeia piscesae</name>
    <name type="common">Tubeworm</name>
    <dbReference type="NCBI Taxonomy" id="27915"/>
    <lineage>
        <taxon>Eukaryota</taxon>
        <taxon>Metazoa</taxon>
        <taxon>Spiralia</taxon>
        <taxon>Lophotrochozoa</taxon>
        <taxon>Annelida</taxon>
        <taxon>Polychaeta</taxon>
        <taxon>Sedentaria</taxon>
        <taxon>Canalipalpata</taxon>
        <taxon>Sabellida</taxon>
        <taxon>Siboglinidae</taxon>
        <taxon>Ridgeia</taxon>
    </lineage>
</organism>
<dbReference type="GO" id="GO:0005737">
    <property type="term" value="C:cytoplasm"/>
    <property type="evidence" value="ECO:0007669"/>
    <property type="project" value="TreeGrafter"/>
</dbReference>
<dbReference type="GO" id="GO:0071885">
    <property type="term" value="F:N-terminal protein N-methyltransferase activity"/>
    <property type="evidence" value="ECO:0007669"/>
    <property type="project" value="UniProtKB-EC"/>
</dbReference>
<evidence type="ECO:0000256" key="8">
    <source>
        <dbReference type="ARBA" id="ARBA00047306"/>
    </source>
</evidence>
<comment type="catalytic activity">
    <reaction evidence="8">
        <text>N-terminal L-seryl-L-prolyl-L-lysyl-[protein] + 3 S-adenosyl-L-methionine = N-terminal N,N,N-trimethyl-L-seryl-L-prolyl-L-lysyl-[protein] + 3 S-adenosyl-L-homocysteine + 3 H(+)</text>
        <dbReference type="Rhea" id="RHEA:54724"/>
        <dbReference type="Rhea" id="RHEA-COMP:13789"/>
        <dbReference type="Rhea" id="RHEA-COMP:13973"/>
        <dbReference type="ChEBI" id="CHEBI:15378"/>
        <dbReference type="ChEBI" id="CHEBI:57856"/>
        <dbReference type="ChEBI" id="CHEBI:59789"/>
        <dbReference type="ChEBI" id="CHEBI:138061"/>
        <dbReference type="ChEBI" id="CHEBI:138317"/>
        <dbReference type="EC" id="2.1.1.244"/>
    </reaction>
</comment>
<reference evidence="12" key="1">
    <citation type="journal article" date="2023" name="Mol. Biol. Evol.">
        <title>Third-Generation Sequencing Reveals the Adaptive Role of the Epigenome in Three Deep-Sea Polychaetes.</title>
        <authorList>
            <person name="Perez M."/>
            <person name="Aroh O."/>
            <person name="Sun Y."/>
            <person name="Lan Y."/>
            <person name="Juniper S.K."/>
            <person name="Young C.R."/>
            <person name="Angers B."/>
            <person name="Qian P.Y."/>
        </authorList>
    </citation>
    <scope>NUCLEOTIDE SEQUENCE</scope>
    <source>
        <strain evidence="12">R07B-5</strain>
    </source>
</reference>
<dbReference type="InterPro" id="IPR008576">
    <property type="entry name" value="MeTrfase_NTM1"/>
</dbReference>
<evidence type="ECO:0000256" key="6">
    <source>
        <dbReference type="ARBA" id="ARBA00039449"/>
    </source>
</evidence>
<comment type="catalytic activity">
    <reaction evidence="9">
        <text>N-terminal L-prolyl-L-prolyl-L-lysyl-[protein] + 2 S-adenosyl-L-methionine = N-terminal N,N-dimethyl-L-prolyl-L-prolyl-L-lysyl-[protein] + 2 S-adenosyl-L-homocysteine + 2 H(+)</text>
        <dbReference type="Rhea" id="RHEA:54736"/>
        <dbReference type="Rhea" id="RHEA-COMP:13787"/>
        <dbReference type="Rhea" id="RHEA-COMP:13974"/>
        <dbReference type="ChEBI" id="CHEBI:15378"/>
        <dbReference type="ChEBI" id="CHEBI:57856"/>
        <dbReference type="ChEBI" id="CHEBI:59789"/>
        <dbReference type="ChEBI" id="CHEBI:138059"/>
        <dbReference type="ChEBI" id="CHEBI:138318"/>
        <dbReference type="EC" id="2.1.1.244"/>
    </reaction>
</comment>
<feature type="binding site" evidence="11">
    <location>
        <position position="64"/>
    </location>
    <ligand>
        <name>S-adenosyl-L-methionine</name>
        <dbReference type="ChEBI" id="CHEBI:59789"/>
    </ligand>
</feature>
<keyword evidence="2" id="KW-0489">Methyltransferase</keyword>
<dbReference type="AlphaFoldDB" id="A0AAD9NN93"/>
<sequence>MTEEDKFYDDAKKYWEHVSPTVDGMLGGYSHISSTDIAGSNKFLRPFIRGPNAKTGTRRALDCGSGIGRITKRLLLPLFQTVDMVELNEEFLKQARPFLGEHASRVERYICSSLHSFTPETGRYDVIWCQWVLGHLTDVDLTRFFKRCRAALAENGVIIVKENAASSSTREFDENDSSFTRPKQLLVDIIQVAGLTIMKEEKQIGFPKNIYDVWMFALR</sequence>
<comment type="catalytic activity">
    <reaction evidence="10">
        <text>N-terminal L-alanyl-L-prolyl-L-lysyl-[protein] + 3 S-adenosyl-L-methionine = N-terminal N,N,N-trimethyl-L-alanyl-L-prolyl-L-lysyl-[protein] + 3 S-adenosyl-L-homocysteine + 3 H(+)</text>
        <dbReference type="Rhea" id="RHEA:54712"/>
        <dbReference type="Rhea" id="RHEA-COMP:13785"/>
        <dbReference type="Rhea" id="RHEA-COMP:13971"/>
        <dbReference type="ChEBI" id="CHEBI:15378"/>
        <dbReference type="ChEBI" id="CHEBI:57856"/>
        <dbReference type="ChEBI" id="CHEBI:59789"/>
        <dbReference type="ChEBI" id="CHEBI:138057"/>
        <dbReference type="ChEBI" id="CHEBI:138315"/>
        <dbReference type="EC" id="2.1.1.244"/>
    </reaction>
</comment>
<dbReference type="EMBL" id="JAODUO010000883">
    <property type="protein sequence ID" value="KAK2173349.1"/>
    <property type="molecule type" value="Genomic_DNA"/>
</dbReference>
<feature type="binding site" evidence="11">
    <location>
        <position position="69"/>
    </location>
    <ligand>
        <name>S-adenosyl-L-methionine</name>
        <dbReference type="ChEBI" id="CHEBI:59789"/>
    </ligand>
</feature>
<dbReference type="PANTHER" id="PTHR12753">
    <property type="entry name" value="AD-003 - RELATED"/>
    <property type="match status" value="1"/>
</dbReference>
<keyword evidence="13" id="KW-1185">Reference proteome</keyword>
<protein>
    <recommendedName>
        <fullName evidence="6">Alpha N-terminal protein methyltransferase 1</fullName>
        <ecNumber evidence="5">2.1.1.244</ecNumber>
    </recommendedName>
    <alternativeName>
        <fullName evidence="7">X-Pro-Lys N-terminal protein methyltransferase 1</fullName>
    </alternativeName>
</protein>
<evidence type="ECO:0000256" key="9">
    <source>
        <dbReference type="ARBA" id="ARBA00047885"/>
    </source>
</evidence>
<comment type="caution">
    <text evidence="12">The sequence shown here is derived from an EMBL/GenBank/DDBJ whole genome shotgun (WGS) entry which is preliminary data.</text>
</comment>
<gene>
    <name evidence="12" type="ORF">NP493_883g02039</name>
</gene>
<accession>A0AAD9NN93</accession>
<evidence type="ECO:0000256" key="2">
    <source>
        <dbReference type="ARBA" id="ARBA00022603"/>
    </source>
</evidence>
<dbReference type="GO" id="GO:0032259">
    <property type="term" value="P:methylation"/>
    <property type="evidence" value="ECO:0007669"/>
    <property type="project" value="UniProtKB-KW"/>
</dbReference>
<proteinExistence type="inferred from homology"/>
<dbReference type="SUPFAM" id="SSF53335">
    <property type="entry name" value="S-adenosyl-L-methionine-dependent methyltransferases"/>
    <property type="match status" value="1"/>
</dbReference>
<keyword evidence="3" id="KW-0808">Transferase</keyword>
<dbReference type="InterPro" id="IPR029063">
    <property type="entry name" value="SAM-dependent_MTases_sf"/>
</dbReference>
<feature type="binding site" evidence="11">
    <location>
        <position position="130"/>
    </location>
    <ligand>
        <name>S-adenosyl-L-methionine</name>
        <dbReference type="ChEBI" id="CHEBI:59789"/>
    </ligand>
</feature>
<comment type="similarity">
    <text evidence="1">Belongs to the methyltransferase superfamily. NTM1 family.</text>
</comment>
<dbReference type="Pfam" id="PF05891">
    <property type="entry name" value="Methyltransf_PK"/>
    <property type="match status" value="1"/>
</dbReference>
<dbReference type="CDD" id="cd02440">
    <property type="entry name" value="AdoMet_MTases"/>
    <property type="match status" value="1"/>
</dbReference>
<name>A0AAD9NN93_RIDPI</name>
<evidence type="ECO:0000256" key="10">
    <source>
        <dbReference type="ARBA" id="ARBA00048167"/>
    </source>
</evidence>
<evidence type="ECO:0000256" key="7">
    <source>
        <dbReference type="ARBA" id="ARBA00043129"/>
    </source>
</evidence>
<dbReference type="FunFam" id="3.40.50.150:FF:000025">
    <property type="entry name" value="N-terminal Xaa-Pro-Lys N-methyltransferase 1"/>
    <property type="match status" value="1"/>
</dbReference>
<evidence type="ECO:0000256" key="11">
    <source>
        <dbReference type="PIRSR" id="PIRSR016958-1"/>
    </source>
</evidence>
<dbReference type="Gene3D" id="3.40.50.150">
    <property type="entry name" value="Vaccinia Virus protein VP39"/>
    <property type="match status" value="1"/>
</dbReference>
<dbReference type="PIRSF" id="PIRSF016958">
    <property type="entry name" value="DUF858_MeTrfase_lik"/>
    <property type="match status" value="1"/>
</dbReference>
<evidence type="ECO:0000313" key="12">
    <source>
        <dbReference type="EMBL" id="KAK2173349.1"/>
    </source>
</evidence>
<dbReference type="PANTHER" id="PTHR12753:SF0">
    <property type="entry name" value="ALPHA N-TERMINAL PROTEIN METHYLTRANSFERASE 1"/>
    <property type="match status" value="1"/>
</dbReference>
<evidence type="ECO:0000256" key="5">
    <source>
        <dbReference type="ARBA" id="ARBA00039112"/>
    </source>
</evidence>
<evidence type="ECO:0000256" key="3">
    <source>
        <dbReference type="ARBA" id="ARBA00022679"/>
    </source>
</evidence>